<accession>A0AAW7XJN3</accession>
<dbReference type="Pfam" id="PF00756">
    <property type="entry name" value="Esterase"/>
    <property type="match status" value="1"/>
</dbReference>
<dbReference type="Proteomes" id="UP001169862">
    <property type="component" value="Unassembled WGS sequence"/>
</dbReference>
<feature type="chain" id="PRO_5044003965" evidence="3">
    <location>
        <begin position="28"/>
        <end position="315"/>
    </location>
</feature>
<comment type="similarity">
    <text evidence="1">Belongs to the esterase D family.</text>
</comment>
<evidence type="ECO:0000256" key="1">
    <source>
        <dbReference type="ARBA" id="ARBA00005622"/>
    </source>
</evidence>
<evidence type="ECO:0000313" key="4">
    <source>
        <dbReference type="EMBL" id="MDO6453484.1"/>
    </source>
</evidence>
<keyword evidence="2 4" id="KW-0378">Hydrolase</keyword>
<dbReference type="AlphaFoldDB" id="A0AAW7XJN3"/>
<dbReference type="InterPro" id="IPR000801">
    <property type="entry name" value="Esterase-like"/>
</dbReference>
<comment type="caution">
    <text evidence="4">The sequence shown here is derived from an EMBL/GenBank/DDBJ whole genome shotgun (WGS) entry which is preliminary data.</text>
</comment>
<proteinExistence type="inferred from homology"/>
<dbReference type="EMBL" id="JAUOPG010000004">
    <property type="protein sequence ID" value="MDO6453484.1"/>
    <property type="molecule type" value="Genomic_DNA"/>
</dbReference>
<dbReference type="GO" id="GO:0016788">
    <property type="term" value="F:hydrolase activity, acting on ester bonds"/>
    <property type="evidence" value="ECO:0007669"/>
    <property type="project" value="TreeGrafter"/>
</dbReference>
<dbReference type="RefSeq" id="WP_303549771.1">
    <property type="nucleotide sequence ID" value="NZ_JAGDZI010000009.1"/>
</dbReference>
<keyword evidence="3" id="KW-0732">Signal</keyword>
<evidence type="ECO:0000256" key="2">
    <source>
        <dbReference type="ARBA" id="ARBA00022801"/>
    </source>
</evidence>
<sequence>MRAIYSTLCGIGLLTHLTLAISSPISAEQVSMKPDNIHHLQQATRQVSVVDPVVLPGTKQLDFYDANTDLMRRVFIYEPTSPAPAQGYPVMYLLDGNAFFTIATGLNRLLDNPNKGRFPVIIVAIGYPIDTPFNIAQRWYDLTPPTDKPPASPLKHMDSNYRYGGSDALGVFLEETIKPWVASHYIVDQKRQGLFGHSLGGLYTLNTLLSTPNHFSHYYASSPSLWWNDHYVLHRFQETIKTNAETAQAWNKKILYLSVGSEEKPFMEADLLTLQDALSQVAVHPSMTVFTGADHGTAPMSALGAAFKQFMATDN</sequence>
<organism evidence="4 5">
    <name type="scientific">Neptunomonas phycophila</name>
    <dbReference type="NCBI Taxonomy" id="1572645"/>
    <lineage>
        <taxon>Bacteria</taxon>
        <taxon>Pseudomonadati</taxon>
        <taxon>Pseudomonadota</taxon>
        <taxon>Gammaproteobacteria</taxon>
        <taxon>Oceanospirillales</taxon>
        <taxon>Oceanospirillaceae</taxon>
        <taxon>Neptunomonas</taxon>
    </lineage>
</organism>
<name>A0AAW7XJN3_9GAMM</name>
<protein>
    <submittedName>
        <fullName evidence="4">Alpha/beta hydrolase-fold protein</fullName>
    </submittedName>
</protein>
<dbReference type="Gene3D" id="3.40.50.1820">
    <property type="entry name" value="alpha/beta hydrolase"/>
    <property type="match status" value="1"/>
</dbReference>
<dbReference type="SUPFAM" id="SSF53474">
    <property type="entry name" value="alpha/beta-Hydrolases"/>
    <property type="match status" value="1"/>
</dbReference>
<dbReference type="PANTHER" id="PTHR40841">
    <property type="entry name" value="SIDEROPHORE TRIACETYLFUSARININE C ESTERASE"/>
    <property type="match status" value="1"/>
</dbReference>
<dbReference type="InterPro" id="IPR029058">
    <property type="entry name" value="AB_hydrolase_fold"/>
</dbReference>
<dbReference type="PANTHER" id="PTHR40841:SF2">
    <property type="entry name" value="SIDEROPHORE-DEGRADING ESTERASE (EUROFUNG)"/>
    <property type="match status" value="1"/>
</dbReference>
<evidence type="ECO:0000313" key="5">
    <source>
        <dbReference type="Proteomes" id="UP001169862"/>
    </source>
</evidence>
<dbReference type="InterPro" id="IPR052558">
    <property type="entry name" value="Siderophore_Hydrolase_D"/>
</dbReference>
<reference evidence="4" key="1">
    <citation type="submission" date="2023-07" db="EMBL/GenBank/DDBJ databases">
        <title>Genome content predicts the carbon catabolic preferences of heterotrophic bacteria.</title>
        <authorList>
            <person name="Gralka M."/>
        </authorList>
    </citation>
    <scope>NUCLEOTIDE SEQUENCE</scope>
    <source>
        <strain evidence="4">I2M16</strain>
    </source>
</reference>
<feature type="signal peptide" evidence="3">
    <location>
        <begin position="1"/>
        <end position="27"/>
    </location>
</feature>
<evidence type="ECO:0000256" key="3">
    <source>
        <dbReference type="SAM" id="SignalP"/>
    </source>
</evidence>
<gene>
    <name evidence="4" type="ORF">Q4490_07890</name>
</gene>